<comment type="caution">
    <text evidence="5">The sequence shown here is derived from an EMBL/GenBank/DDBJ whole genome shotgun (WGS) entry which is preliminary data.</text>
</comment>
<evidence type="ECO:0000313" key="6">
    <source>
        <dbReference type="Proteomes" id="UP000700596"/>
    </source>
</evidence>
<gene>
    <name evidence="5" type="ORF">B0J11DRAFT_529966</name>
</gene>
<keyword evidence="2" id="KW-0472">Membrane</keyword>
<dbReference type="PANTHER" id="PTHR38118">
    <property type="entry name" value="ANCHORED CELL WALL PROTEIN 11-RELATED"/>
    <property type="match status" value="1"/>
</dbReference>
<dbReference type="AlphaFoldDB" id="A0A9P9DRP4"/>
<protein>
    <recommendedName>
        <fullName evidence="4">DUF7707 domain-containing protein</fullName>
    </recommendedName>
</protein>
<dbReference type="OrthoDB" id="2439692at2759"/>
<feature type="region of interest" description="Disordered" evidence="1">
    <location>
        <begin position="148"/>
        <end position="169"/>
    </location>
</feature>
<feature type="domain" description="DUF7707" evidence="4">
    <location>
        <begin position="20"/>
        <end position="126"/>
    </location>
</feature>
<evidence type="ECO:0000256" key="1">
    <source>
        <dbReference type="SAM" id="MobiDB-lite"/>
    </source>
</evidence>
<dbReference type="Proteomes" id="UP000700596">
    <property type="component" value="Unassembled WGS sequence"/>
</dbReference>
<name>A0A9P9DRP4_9PLEO</name>
<organism evidence="5 6">
    <name type="scientific">Dendryphion nanum</name>
    <dbReference type="NCBI Taxonomy" id="256645"/>
    <lineage>
        <taxon>Eukaryota</taxon>
        <taxon>Fungi</taxon>
        <taxon>Dikarya</taxon>
        <taxon>Ascomycota</taxon>
        <taxon>Pezizomycotina</taxon>
        <taxon>Dothideomycetes</taxon>
        <taxon>Pleosporomycetidae</taxon>
        <taxon>Pleosporales</taxon>
        <taxon>Torulaceae</taxon>
        <taxon>Dendryphion</taxon>
    </lineage>
</organism>
<dbReference type="EMBL" id="JAGMWT010000008">
    <property type="protein sequence ID" value="KAH7123809.1"/>
    <property type="molecule type" value="Genomic_DNA"/>
</dbReference>
<keyword evidence="2" id="KW-0812">Transmembrane</keyword>
<accession>A0A9P9DRP4</accession>
<dbReference type="PANTHER" id="PTHR38118:SF2">
    <property type="entry name" value="CDP-ALCOHOL PHOSPHATIDYLTRANSFERASE PROTEIN"/>
    <property type="match status" value="1"/>
</dbReference>
<keyword evidence="6" id="KW-1185">Reference proteome</keyword>
<dbReference type="Pfam" id="PF24808">
    <property type="entry name" value="DUF7707"/>
    <property type="match status" value="1"/>
</dbReference>
<feature type="chain" id="PRO_5040295322" description="DUF7707 domain-containing protein" evidence="3">
    <location>
        <begin position="19"/>
        <end position="199"/>
    </location>
</feature>
<feature type="signal peptide" evidence="3">
    <location>
        <begin position="1"/>
        <end position="18"/>
    </location>
</feature>
<keyword evidence="3" id="KW-0732">Signal</keyword>
<evidence type="ECO:0000256" key="3">
    <source>
        <dbReference type="SAM" id="SignalP"/>
    </source>
</evidence>
<keyword evidence="2" id="KW-1133">Transmembrane helix</keyword>
<proteinExistence type="predicted"/>
<sequence length="199" mass="20556">MRSFLTLAVAALSGIVAAQYTIDPETVRQSDRDAWCQNQKSQCPLICLQQPGVTSLSTVSNTCDSKTLAYSCVCSNNVAPNITEYSQTIPYYICTQWGSNCVKACGNVNTCQDACRKDHPCGAQSPQPPNSSILAATSASQTAAGAAQSTLPPASGWGGSAATSTPNKPGAATTMANLGQSYGLAVVFASVFAGFAILL</sequence>
<evidence type="ECO:0000313" key="5">
    <source>
        <dbReference type="EMBL" id="KAH7123809.1"/>
    </source>
</evidence>
<evidence type="ECO:0000256" key="2">
    <source>
        <dbReference type="SAM" id="Phobius"/>
    </source>
</evidence>
<dbReference type="InterPro" id="IPR056124">
    <property type="entry name" value="DUF7707"/>
</dbReference>
<evidence type="ECO:0000259" key="4">
    <source>
        <dbReference type="Pfam" id="PF24808"/>
    </source>
</evidence>
<reference evidence="5" key="1">
    <citation type="journal article" date="2021" name="Nat. Commun.">
        <title>Genetic determinants of endophytism in the Arabidopsis root mycobiome.</title>
        <authorList>
            <person name="Mesny F."/>
            <person name="Miyauchi S."/>
            <person name="Thiergart T."/>
            <person name="Pickel B."/>
            <person name="Atanasova L."/>
            <person name="Karlsson M."/>
            <person name="Huettel B."/>
            <person name="Barry K.W."/>
            <person name="Haridas S."/>
            <person name="Chen C."/>
            <person name="Bauer D."/>
            <person name="Andreopoulos W."/>
            <person name="Pangilinan J."/>
            <person name="LaButti K."/>
            <person name="Riley R."/>
            <person name="Lipzen A."/>
            <person name="Clum A."/>
            <person name="Drula E."/>
            <person name="Henrissat B."/>
            <person name="Kohler A."/>
            <person name="Grigoriev I.V."/>
            <person name="Martin F.M."/>
            <person name="Hacquard S."/>
        </authorList>
    </citation>
    <scope>NUCLEOTIDE SEQUENCE</scope>
    <source>
        <strain evidence="5">MPI-CAGE-CH-0243</strain>
    </source>
</reference>
<feature type="transmembrane region" description="Helical" evidence="2">
    <location>
        <begin position="181"/>
        <end position="198"/>
    </location>
</feature>